<evidence type="ECO:0000313" key="2">
    <source>
        <dbReference type="Proteomes" id="UP000831963"/>
    </source>
</evidence>
<dbReference type="EMBL" id="CP078077">
    <property type="protein sequence ID" value="UPL16141.1"/>
    <property type="molecule type" value="Genomic_DNA"/>
</dbReference>
<name>A0ABY4ITK7_9MICO</name>
<reference evidence="1 2" key="1">
    <citation type="submission" date="2021-06" db="EMBL/GenBank/DDBJ databases">
        <title>Genome-based taxonomic framework of Microbacterium strains isolated from marine environment, the description of four new species and reclassification of four preexisting species.</title>
        <authorList>
            <person name="Lee S.D."/>
            <person name="Kim S.-M."/>
            <person name="Byeon Y.-S."/>
            <person name="Yang H.L."/>
            <person name="Kim I.S."/>
        </authorList>
    </citation>
    <scope>NUCLEOTIDE SEQUENCE [LARGE SCALE GENOMIC DNA]</scope>
    <source>
        <strain evidence="1 2">SSW1-36</strain>
    </source>
</reference>
<accession>A0ABY4ITK7</accession>
<proteinExistence type="predicted"/>
<sequence length="95" mass="10495">MRTMERTEILIDGVSAYLAQEQDLDVLLRQIETAASGPAVFVEFVVVGNRRVKVLITPSSRVVISTETVQHDPRDTGNDAFPYGGLYDFDPEPLG</sequence>
<keyword evidence="2" id="KW-1185">Reference proteome</keyword>
<dbReference type="Proteomes" id="UP000831963">
    <property type="component" value="Chromosome"/>
</dbReference>
<protein>
    <submittedName>
        <fullName evidence="1">Uncharacterized protein</fullName>
    </submittedName>
</protein>
<organism evidence="1 2">
    <name type="scientific">Microbacterium galbinum</name>
    <dbReference type="NCBI Taxonomy" id="2851646"/>
    <lineage>
        <taxon>Bacteria</taxon>
        <taxon>Bacillati</taxon>
        <taxon>Actinomycetota</taxon>
        <taxon>Actinomycetes</taxon>
        <taxon>Micrococcales</taxon>
        <taxon>Microbacteriaceae</taxon>
        <taxon>Microbacterium</taxon>
    </lineage>
</organism>
<gene>
    <name evidence="1" type="ORF">KV396_08300</name>
</gene>
<evidence type="ECO:0000313" key="1">
    <source>
        <dbReference type="EMBL" id="UPL16141.1"/>
    </source>
</evidence>